<feature type="transmembrane region" description="Helical" evidence="6">
    <location>
        <begin position="38"/>
        <end position="56"/>
    </location>
</feature>
<accession>A0A0S2THI4</accession>
<protein>
    <recommendedName>
        <fullName evidence="7">ResB-like domain-containing protein</fullName>
    </recommendedName>
</protein>
<dbReference type="GO" id="GO:0016020">
    <property type="term" value="C:membrane"/>
    <property type="evidence" value="ECO:0007669"/>
    <property type="project" value="UniProtKB-SubCell"/>
</dbReference>
<feature type="domain" description="ResB-like" evidence="7">
    <location>
        <begin position="58"/>
        <end position="179"/>
    </location>
</feature>
<keyword evidence="2 6" id="KW-0812">Transmembrane</keyword>
<proteinExistence type="predicted"/>
<dbReference type="GO" id="GO:0017004">
    <property type="term" value="P:cytochrome complex assembly"/>
    <property type="evidence" value="ECO:0007669"/>
    <property type="project" value="UniProtKB-KW"/>
</dbReference>
<dbReference type="AlphaFoldDB" id="A0A0S2THI4"/>
<name>A0A0S2THI4_9GAMM</name>
<keyword evidence="4 6" id="KW-1133">Transmembrane helix</keyword>
<keyword evidence="9" id="KW-1185">Reference proteome</keyword>
<feature type="transmembrane region" description="Helical" evidence="6">
    <location>
        <begin position="68"/>
        <end position="86"/>
    </location>
</feature>
<dbReference type="EMBL" id="CP013099">
    <property type="protein sequence ID" value="ALP54630.1"/>
    <property type="molecule type" value="Genomic_DNA"/>
</dbReference>
<organism evidence="8 9">
    <name type="scientific">Candidatus Tenderia electrophaga</name>
    <dbReference type="NCBI Taxonomy" id="1748243"/>
    <lineage>
        <taxon>Bacteria</taxon>
        <taxon>Pseudomonadati</taxon>
        <taxon>Pseudomonadota</taxon>
        <taxon>Gammaproteobacteria</taxon>
        <taxon>Candidatus Tenderiales</taxon>
        <taxon>Candidatus Tenderiaceae</taxon>
        <taxon>Candidatus Tenderia</taxon>
    </lineage>
</organism>
<evidence type="ECO:0000256" key="5">
    <source>
        <dbReference type="ARBA" id="ARBA00023136"/>
    </source>
</evidence>
<reference evidence="8" key="1">
    <citation type="submission" date="2015-10" db="EMBL/GenBank/DDBJ databases">
        <title>Description of Candidatus Tenderia electrophaga gen. nov, sp. nov., an Uncultivated Electroautotroph from a Biocathode Enrichment.</title>
        <authorList>
            <person name="Eddie B.J."/>
            <person name="Malanoski A.P."/>
            <person name="Wang Z."/>
            <person name="Hall R.J."/>
            <person name="Oh S.D."/>
            <person name="Heiner C."/>
            <person name="Lin B."/>
            <person name="Strycharz-Glaven S.M."/>
        </authorList>
    </citation>
    <scope>NUCLEOTIDE SEQUENCE [LARGE SCALE GENOMIC DNA]</scope>
    <source>
        <strain evidence="8">NRL1</strain>
    </source>
</reference>
<dbReference type="STRING" id="1748243.Tel_16550"/>
<comment type="subcellular location">
    <subcellularLocation>
        <location evidence="1">Membrane</location>
        <topology evidence="1">Multi-pass membrane protein</topology>
    </subcellularLocation>
</comment>
<gene>
    <name evidence="8" type="ORF">Tel_16550</name>
</gene>
<sequence>MMFGLRRLASTRLTLVGMALLAVGAGLSYDNPDDVSAWVLTAPLLLLALNLLAAIITQPGINRRPGLLMFHIGLLSICILAALGRLTHFESRVEISQDSAFDPRAMQEISQGPWHADELDKLRFVQQGYTVEYRPGLVRGKTRSQVLVPDGRSGWEPRVVGDDTPLILDGYRFYTTFNKGFAAVLSWIPRQGEAVTGTIHMPSYPLFEYKQANSWIPPGSDAQIKFWLRLDTGYDLESEWLLDHQHTEGVLVVNDGDRRVELQAGQGIDLPGGHLRYEALSTWMGYKIFYDPTLKWLFIAAVWTVFGLSLHYWSKFRHQPLAESGAKQAQQDSIMNYKVTNS</sequence>
<dbReference type="Proteomes" id="UP000055136">
    <property type="component" value="Chromosome"/>
</dbReference>
<evidence type="ECO:0000256" key="2">
    <source>
        <dbReference type="ARBA" id="ARBA00022692"/>
    </source>
</evidence>
<evidence type="ECO:0000259" key="7">
    <source>
        <dbReference type="Pfam" id="PF05140"/>
    </source>
</evidence>
<keyword evidence="5 6" id="KW-0472">Membrane</keyword>
<evidence type="ECO:0000313" key="8">
    <source>
        <dbReference type="EMBL" id="ALP54630.1"/>
    </source>
</evidence>
<evidence type="ECO:0000256" key="1">
    <source>
        <dbReference type="ARBA" id="ARBA00004141"/>
    </source>
</evidence>
<feature type="transmembrane region" description="Helical" evidence="6">
    <location>
        <begin position="296"/>
        <end position="313"/>
    </location>
</feature>
<evidence type="ECO:0000256" key="6">
    <source>
        <dbReference type="SAM" id="Phobius"/>
    </source>
</evidence>
<evidence type="ECO:0000313" key="9">
    <source>
        <dbReference type="Proteomes" id="UP000055136"/>
    </source>
</evidence>
<keyword evidence="3" id="KW-0201">Cytochrome c-type biogenesis</keyword>
<evidence type="ECO:0000256" key="3">
    <source>
        <dbReference type="ARBA" id="ARBA00022748"/>
    </source>
</evidence>
<dbReference type="Pfam" id="PF05140">
    <property type="entry name" value="ResB"/>
    <property type="match status" value="1"/>
</dbReference>
<dbReference type="InterPro" id="IPR007816">
    <property type="entry name" value="ResB-like_domain"/>
</dbReference>
<dbReference type="KEGG" id="tee:Tel_16550"/>
<evidence type="ECO:0000256" key="4">
    <source>
        <dbReference type="ARBA" id="ARBA00022989"/>
    </source>
</evidence>